<dbReference type="SUPFAM" id="SSF52540">
    <property type="entry name" value="P-loop containing nucleoside triphosphate hydrolases"/>
    <property type="match status" value="1"/>
</dbReference>
<dbReference type="Gene3D" id="3.40.50.300">
    <property type="entry name" value="P-loop containing nucleotide triphosphate hydrolases"/>
    <property type="match status" value="1"/>
</dbReference>
<feature type="binding site" evidence="8">
    <location>
        <position position="55"/>
    </location>
    <ligand>
        <name>Mg(2+)</name>
        <dbReference type="ChEBI" id="CHEBI:18420"/>
    </ligand>
</feature>
<dbReference type="InterPro" id="IPR027417">
    <property type="entry name" value="P-loop_NTPase"/>
</dbReference>
<feature type="binding site" evidence="8">
    <location>
        <position position="42"/>
    </location>
    <ligand>
        <name>substrate</name>
    </ligand>
</feature>
<dbReference type="EC" id="6.3.3.3" evidence="8"/>
<feature type="binding site" evidence="8">
    <location>
        <begin position="13"/>
        <end position="18"/>
    </location>
    <ligand>
        <name>ATP</name>
        <dbReference type="ChEBI" id="CHEBI:30616"/>
    </ligand>
</feature>
<evidence type="ECO:0000313" key="9">
    <source>
        <dbReference type="EMBL" id="AWH90132.1"/>
    </source>
</evidence>
<name>A0A2Y9U2I5_9GAMM</name>
<dbReference type="EMBL" id="CP029185">
    <property type="protein sequence ID" value="AWH90132.1"/>
    <property type="molecule type" value="Genomic_DNA"/>
</dbReference>
<dbReference type="HAMAP" id="MF_00336">
    <property type="entry name" value="BioD"/>
    <property type="match status" value="1"/>
</dbReference>
<evidence type="ECO:0000256" key="6">
    <source>
        <dbReference type="ARBA" id="ARBA00022840"/>
    </source>
</evidence>
<dbReference type="Pfam" id="PF13500">
    <property type="entry name" value="AAA_26"/>
    <property type="match status" value="1"/>
</dbReference>
<comment type="pathway">
    <text evidence="8">Cofactor biosynthesis; biotin biosynthesis; biotin from 7,8-diaminononanoate: step 1/2.</text>
</comment>
<dbReference type="RefSeq" id="WP_108902165.1">
    <property type="nucleotide sequence ID" value="NZ_CP029185.2"/>
</dbReference>
<dbReference type="KEGG" id="lpv:HYN51_15050"/>
<dbReference type="PANTHER" id="PTHR43210:SF5">
    <property type="entry name" value="DETHIOBIOTIN SYNTHETASE"/>
    <property type="match status" value="1"/>
</dbReference>
<keyword evidence="6 8" id="KW-0067">ATP-binding</keyword>
<dbReference type="GO" id="GO:0042803">
    <property type="term" value="F:protein homodimerization activity"/>
    <property type="evidence" value="ECO:0007669"/>
    <property type="project" value="UniProtKB-ARBA"/>
</dbReference>
<protein>
    <recommendedName>
        <fullName evidence="8">ATP-dependent dethiobiotin synthetase BioD</fullName>
        <ecNumber evidence="8">6.3.3.3</ecNumber>
    </recommendedName>
    <alternativeName>
        <fullName evidence="8">DTB synthetase</fullName>
        <shortName evidence="8">DTBS</shortName>
    </alternativeName>
    <alternativeName>
        <fullName evidence="8">Dethiobiotin synthase</fullName>
    </alternativeName>
</protein>
<dbReference type="PIRSF" id="PIRSF006755">
    <property type="entry name" value="DTB_synth"/>
    <property type="match status" value="1"/>
</dbReference>
<feature type="binding site" evidence="8">
    <location>
        <begin position="176"/>
        <end position="177"/>
    </location>
    <ligand>
        <name>ATP</name>
        <dbReference type="ChEBI" id="CHEBI:30616"/>
    </ligand>
</feature>
<keyword evidence="2 8" id="KW-0436">Ligase</keyword>
<dbReference type="AlphaFoldDB" id="A0A2Y9U2I5"/>
<feature type="binding site" evidence="8">
    <location>
        <position position="116"/>
    </location>
    <ligand>
        <name>Mg(2+)</name>
        <dbReference type="ChEBI" id="CHEBI:18420"/>
    </ligand>
</feature>
<keyword evidence="3 8" id="KW-0479">Metal-binding</keyword>
<dbReference type="OrthoDB" id="9802097at2"/>
<comment type="similarity">
    <text evidence="8">Belongs to the dethiobiotin synthetase family.</text>
</comment>
<evidence type="ECO:0000256" key="4">
    <source>
        <dbReference type="ARBA" id="ARBA00022741"/>
    </source>
</evidence>
<dbReference type="GO" id="GO:0005524">
    <property type="term" value="F:ATP binding"/>
    <property type="evidence" value="ECO:0007669"/>
    <property type="project" value="UniProtKB-UniRule"/>
</dbReference>
<dbReference type="Proteomes" id="UP000244908">
    <property type="component" value="Chromosome"/>
</dbReference>
<feature type="active site" evidence="8">
    <location>
        <position position="38"/>
    </location>
</feature>
<proteinExistence type="inferred from homology"/>
<comment type="caution">
    <text evidence="8">Lacks conserved residue(s) required for the propagation of feature annotation.</text>
</comment>
<evidence type="ECO:0000256" key="8">
    <source>
        <dbReference type="HAMAP-Rule" id="MF_00336"/>
    </source>
</evidence>
<keyword evidence="4 8" id="KW-0547">Nucleotide-binding</keyword>
<reference evidence="9 10" key="1">
    <citation type="journal article" date="2019" name="Int. J. Syst. Evol. Microbiol.">
        <title>Limnobaculum parvum gen. nov., sp. nov., isolated from a freshwater lake.</title>
        <authorList>
            <person name="Baek C."/>
            <person name="Shin S.K."/>
            <person name="Yi H."/>
        </authorList>
    </citation>
    <scope>NUCLEOTIDE SEQUENCE [LARGE SCALE GENOMIC DNA]</scope>
    <source>
        <strain evidence="9 10">HYN0051</strain>
    </source>
</reference>
<dbReference type="GO" id="GO:0009102">
    <property type="term" value="P:biotin biosynthetic process"/>
    <property type="evidence" value="ECO:0007669"/>
    <property type="project" value="UniProtKB-UniRule"/>
</dbReference>
<evidence type="ECO:0000256" key="3">
    <source>
        <dbReference type="ARBA" id="ARBA00022723"/>
    </source>
</evidence>
<keyword evidence="5 8" id="KW-0093">Biotin biosynthesis</keyword>
<feature type="binding site" evidence="8">
    <location>
        <position position="55"/>
    </location>
    <ligand>
        <name>ATP</name>
        <dbReference type="ChEBI" id="CHEBI:30616"/>
    </ligand>
</feature>
<evidence type="ECO:0000256" key="1">
    <source>
        <dbReference type="ARBA" id="ARBA00022490"/>
    </source>
</evidence>
<dbReference type="GO" id="GO:0005829">
    <property type="term" value="C:cytosol"/>
    <property type="evidence" value="ECO:0007669"/>
    <property type="project" value="TreeGrafter"/>
</dbReference>
<comment type="subcellular location">
    <subcellularLocation>
        <location evidence="8">Cytoplasm</location>
    </subcellularLocation>
</comment>
<organism evidence="9 10">
    <name type="scientific">Limnobaculum parvum</name>
    <dbReference type="NCBI Taxonomy" id="2172103"/>
    <lineage>
        <taxon>Bacteria</taxon>
        <taxon>Pseudomonadati</taxon>
        <taxon>Pseudomonadota</taxon>
        <taxon>Gammaproteobacteria</taxon>
        <taxon>Enterobacterales</taxon>
        <taxon>Budviciaceae</taxon>
        <taxon>Limnobaculum</taxon>
    </lineage>
</organism>
<accession>A0A2Y9U2I5</accession>
<gene>
    <name evidence="8" type="primary">bioD</name>
    <name evidence="9" type="ORF">HYN51_15050</name>
</gene>
<keyword evidence="10" id="KW-1185">Reference proteome</keyword>
<dbReference type="FunFam" id="3.40.50.300:FF:000292">
    <property type="entry name" value="ATP-dependent dethiobiotin synthetase BioD"/>
    <property type="match status" value="1"/>
</dbReference>
<evidence type="ECO:0000256" key="5">
    <source>
        <dbReference type="ARBA" id="ARBA00022756"/>
    </source>
</evidence>
<dbReference type="NCBIfam" id="TIGR00347">
    <property type="entry name" value="bioD"/>
    <property type="match status" value="1"/>
</dbReference>
<feature type="binding site" evidence="8">
    <location>
        <begin position="205"/>
        <end position="207"/>
    </location>
    <ligand>
        <name>ATP</name>
        <dbReference type="ChEBI" id="CHEBI:30616"/>
    </ligand>
</feature>
<comment type="subunit">
    <text evidence="8">Homodimer.</text>
</comment>
<comment type="cofactor">
    <cofactor evidence="8">
        <name>Mg(2+)</name>
        <dbReference type="ChEBI" id="CHEBI:18420"/>
    </cofactor>
</comment>
<keyword evidence="1 8" id="KW-0963">Cytoplasm</keyword>
<dbReference type="InterPro" id="IPR004472">
    <property type="entry name" value="DTB_synth_BioD"/>
</dbReference>
<keyword evidence="7 8" id="KW-0460">Magnesium</keyword>
<dbReference type="GO" id="GO:0004141">
    <property type="term" value="F:dethiobiotin synthase activity"/>
    <property type="evidence" value="ECO:0007669"/>
    <property type="project" value="UniProtKB-UniRule"/>
</dbReference>
<feature type="binding site" evidence="8">
    <location>
        <position position="17"/>
    </location>
    <ligand>
        <name>Mg(2+)</name>
        <dbReference type="ChEBI" id="CHEBI:18420"/>
    </ligand>
</feature>
<comment type="catalytic activity">
    <reaction evidence="8">
        <text>(7R,8S)-7,8-diammoniononanoate + CO2 + ATP = (4R,5S)-dethiobiotin + ADP + phosphate + 3 H(+)</text>
        <dbReference type="Rhea" id="RHEA:15805"/>
        <dbReference type="ChEBI" id="CHEBI:15378"/>
        <dbReference type="ChEBI" id="CHEBI:16526"/>
        <dbReference type="ChEBI" id="CHEBI:30616"/>
        <dbReference type="ChEBI" id="CHEBI:43474"/>
        <dbReference type="ChEBI" id="CHEBI:149469"/>
        <dbReference type="ChEBI" id="CHEBI:149473"/>
        <dbReference type="ChEBI" id="CHEBI:456216"/>
        <dbReference type="EC" id="6.3.3.3"/>
    </reaction>
</comment>
<dbReference type="GO" id="GO:0000287">
    <property type="term" value="F:magnesium ion binding"/>
    <property type="evidence" value="ECO:0007669"/>
    <property type="project" value="UniProtKB-UniRule"/>
</dbReference>
<evidence type="ECO:0000313" key="10">
    <source>
        <dbReference type="Proteomes" id="UP000244908"/>
    </source>
</evidence>
<evidence type="ECO:0000256" key="2">
    <source>
        <dbReference type="ARBA" id="ARBA00022598"/>
    </source>
</evidence>
<feature type="binding site" evidence="8">
    <location>
        <begin position="116"/>
        <end position="119"/>
    </location>
    <ligand>
        <name>ATP</name>
        <dbReference type="ChEBI" id="CHEBI:30616"/>
    </ligand>
</feature>
<sequence length="228" mass="25089">MSHIWFIIGTDTDAGKTVASSALLQSFSARHYQVAGYKPVASGSLQTEDGLRNQDALILQHYSSKKLDYHQVNPVTFFHPTSPHIASRLASKPIQPLVLSSGLARLKQKSEVVIIEGAGGWFTPINEQYSLSDWVIAERLPVVMVVGIKLGCINHALLTQQALTSAGVQFSGWIANSVQPDYLYYDDYINTLKRRITAPLLGEIPYIPNLSSYSALGQYIDSSLLLPK</sequence>
<dbReference type="UniPathway" id="UPA00078">
    <property type="reaction ID" value="UER00161"/>
</dbReference>
<comment type="function">
    <text evidence="8">Catalyzes a mechanistically unusual reaction, the ATP-dependent insertion of CO2 between the N7 and N8 nitrogen atoms of 7,8-diaminopelargonic acid (DAPA, also called 7,8-diammoniononanoate) to form a ureido ring.</text>
</comment>
<evidence type="ECO:0000256" key="7">
    <source>
        <dbReference type="ARBA" id="ARBA00022842"/>
    </source>
</evidence>
<dbReference type="CDD" id="cd03109">
    <property type="entry name" value="DTBS"/>
    <property type="match status" value="1"/>
</dbReference>
<dbReference type="PANTHER" id="PTHR43210">
    <property type="entry name" value="DETHIOBIOTIN SYNTHETASE"/>
    <property type="match status" value="1"/>
</dbReference>